<dbReference type="STRING" id="873513.HMPREF6485_2660"/>
<dbReference type="eggNOG" id="COG3074">
    <property type="taxonomic scope" value="Bacteria"/>
</dbReference>
<evidence type="ECO:0000313" key="2">
    <source>
        <dbReference type="EMBL" id="EFU29334.1"/>
    </source>
</evidence>
<dbReference type="HOGENOM" id="CLU_041653_1_0_10"/>
<dbReference type="Proteomes" id="UP000003112">
    <property type="component" value="Unassembled WGS sequence"/>
</dbReference>
<feature type="chain" id="PRO_5003207061" description="Phosphate-selective porin O and P" evidence="1">
    <location>
        <begin position="24"/>
        <end position="436"/>
    </location>
</feature>
<feature type="signal peptide" evidence="1">
    <location>
        <begin position="1"/>
        <end position="23"/>
    </location>
</feature>
<gene>
    <name evidence="2" type="ORF">HMPREF6485_2660</name>
</gene>
<keyword evidence="3" id="KW-1185">Reference proteome</keyword>
<dbReference type="EMBL" id="AEPD01000049">
    <property type="protein sequence ID" value="EFU29334.1"/>
    <property type="molecule type" value="Genomic_DNA"/>
</dbReference>
<dbReference type="PROSITE" id="PS51257">
    <property type="entry name" value="PROKAR_LIPOPROTEIN"/>
    <property type="match status" value="1"/>
</dbReference>
<sequence length="436" mass="49120">MNTLKNGLLAGVFAIGCVSAANAQVNASDSVMNHVKGNRLSVGGYGEVVYSRMFYSDSYYRYQDAPGHKNDKSNGRFDIPHAVVYLGYDFGKGWTMGTEIEFEHTGTGSAIEVENDEGGEYEHEIEKGGEVEIEQFWLNKRFADWANVKLGHIIVPVGLNNAHHEPLNFFTVYRPEGENTVLPSTWHDTGISLWGRHGDFKYEVMMVAGLNAMMFSRDGWVHGGAGSAYEFKPANKYGFAFRVDNYTLPGLRLGLSGYYGQSMHNTYPNDMVNGPYRTVKANTYIGSFDFTFNRYNWILRGQADYGYISDTPMLNSAKRNSIKTSPYNKTQVGKNAVAIGIEAGYNVFSQISCMRAANKKLYLFGRYDYYDSYINEASQPESTHNYTNRRVFTVGANYYPLPQIAVKCDYSYRKLRSPLNNEPSLNIGIAYEGFFL</sequence>
<evidence type="ECO:0000256" key="1">
    <source>
        <dbReference type="SAM" id="SignalP"/>
    </source>
</evidence>
<dbReference type="SUPFAM" id="SSF56935">
    <property type="entry name" value="Porins"/>
    <property type="match status" value="1"/>
</dbReference>
<dbReference type="RefSeq" id="WP_004346829.1">
    <property type="nucleotide sequence ID" value="NZ_GL586311.1"/>
</dbReference>
<name>E6KAM4_9BACT</name>
<comment type="caution">
    <text evidence="2">The sequence shown here is derived from an EMBL/GenBank/DDBJ whole genome shotgun (WGS) entry which is preliminary data.</text>
</comment>
<proteinExistence type="predicted"/>
<evidence type="ECO:0008006" key="4">
    <source>
        <dbReference type="Google" id="ProtNLM"/>
    </source>
</evidence>
<keyword evidence="1" id="KW-0732">Signal</keyword>
<dbReference type="GeneID" id="93537275"/>
<evidence type="ECO:0000313" key="3">
    <source>
        <dbReference type="Proteomes" id="UP000003112"/>
    </source>
</evidence>
<protein>
    <recommendedName>
        <fullName evidence="4">Phosphate-selective porin O and P</fullName>
    </recommendedName>
</protein>
<dbReference type="AlphaFoldDB" id="E6KAM4"/>
<dbReference type="InterPro" id="IPR023614">
    <property type="entry name" value="Porin_dom_sf"/>
</dbReference>
<reference evidence="2 3" key="1">
    <citation type="submission" date="2010-10" db="EMBL/GenBank/DDBJ databases">
        <authorList>
            <person name="Muzny D."/>
            <person name="Qin X."/>
            <person name="Deng J."/>
            <person name="Jiang H."/>
            <person name="Liu Y."/>
            <person name="Qu J."/>
            <person name="Song X.-Z."/>
            <person name="Zhang L."/>
            <person name="Thornton R."/>
            <person name="Coyle M."/>
            <person name="Francisco L."/>
            <person name="Jackson L."/>
            <person name="Javaid M."/>
            <person name="Korchina V."/>
            <person name="Kovar C."/>
            <person name="Mata R."/>
            <person name="Mathew T."/>
            <person name="Ngo R."/>
            <person name="Nguyen L."/>
            <person name="Nguyen N."/>
            <person name="Okwuonu G."/>
            <person name="Ongeri F."/>
            <person name="Pham C."/>
            <person name="Simmons D."/>
            <person name="Wilczek-Boney K."/>
            <person name="Hale W."/>
            <person name="Jakkamsetti A."/>
            <person name="Pham P."/>
            <person name="Ruth R."/>
            <person name="San Lucas F."/>
            <person name="Warren J."/>
            <person name="Zhang J."/>
            <person name="Zhao Z."/>
            <person name="Zhou C."/>
            <person name="Zhu D."/>
            <person name="Lee S."/>
            <person name="Bess C."/>
            <person name="Blankenburg K."/>
            <person name="Forbes L."/>
            <person name="Fu Q."/>
            <person name="Gubbala S."/>
            <person name="Hirani K."/>
            <person name="Jayaseelan J.C."/>
            <person name="Lara F."/>
            <person name="Munidasa M."/>
            <person name="Palculict T."/>
            <person name="Patil S."/>
            <person name="Pu L.-L."/>
            <person name="Saada N."/>
            <person name="Tang L."/>
            <person name="Weissenberger G."/>
            <person name="Zhu Y."/>
            <person name="Hemphill L."/>
            <person name="Shang Y."/>
            <person name="Youmans B."/>
            <person name="Ayvaz T."/>
            <person name="Ross M."/>
            <person name="Santibanez J."/>
            <person name="Aqrawi P."/>
            <person name="Gross S."/>
            <person name="Joshi V."/>
            <person name="Fowler G."/>
            <person name="Nazareth L."/>
            <person name="Reid J."/>
            <person name="Worley K."/>
            <person name="Petrosino J."/>
            <person name="Highlander S."/>
            <person name="Gibbs R."/>
        </authorList>
    </citation>
    <scope>NUCLEOTIDE SEQUENCE [LARGE SCALE GENOMIC DNA]</scope>
    <source>
        <strain evidence="2 3">ATCC 33574</strain>
    </source>
</reference>
<dbReference type="Gene3D" id="2.40.160.10">
    <property type="entry name" value="Porin"/>
    <property type="match status" value="1"/>
</dbReference>
<accession>E6KAM4</accession>
<organism evidence="2 3">
    <name type="scientific">Segatella buccae ATCC 33574</name>
    <dbReference type="NCBI Taxonomy" id="873513"/>
    <lineage>
        <taxon>Bacteria</taxon>
        <taxon>Pseudomonadati</taxon>
        <taxon>Bacteroidota</taxon>
        <taxon>Bacteroidia</taxon>
        <taxon>Bacteroidales</taxon>
        <taxon>Prevotellaceae</taxon>
        <taxon>Segatella</taxon>
    </lineage>
</organism>